<dbReference type="Proteomes" id="UP000198211">
    <property type="component" value="Unassembled WGS sequence"/>
</dbReference>
<organism evidence="1 2">
    <name type="scientific">Phytophthora megakarya</name>
    <dbReference type="NCBI Taxonomy" id="4795"/>
    <lineage>
        <taxon>Eukaryota</taxon>
        <taxon>Sar</taxon>
        <taxon>Stramenopiles</taxon>
        <taxon>Oomycota</taxon>
        <taxon>Peronosporomycetes</taxon>
        <taxon>Peronosporales</taxon>
        <taxon>Peronosporaceae</taxon>
        <taxon>Phytophthora</taxon>
    </lineage>
</organism>
<gene>
    <name evidence="1" type="ORF">PHMEG_00010240</name>
</gene>
<dbReference type="EMBL" id="NBNE01001010">
    <property type="protein sequence ID" value="OWZ16020.1"/>
    <property type="molecule type" value="Genomic_DNA"/>
</dbReference>
<dbReference type="OrthoDB" id="143630at2759"/>
<evidence type="ECO:0000313" key="2">
    <source>
        <dbReference type="Proteomes" id="UP000198211"/>
    </source>
</evidence>
<reference evidence="2" key="1">
    <citation type="submission" date="2017-03" db="EMBL/GenBank/DDBJ databases">
        <title>Phytopthora megakarya and P. palmivora, two closely related causual agents of cacao black pod achieved similar genome size and gene model numbers by different mechanisms.</title>
        <authorList>
            <person name="Ali S."/>
            <person name="Shao J."/>
            <person name="Larry D.J."/>
            <person name="Kronmiller B."/>
            <person name="Shen D."/>
            <person name="Strem M.D."/>
            <person name="Melnick R.L."/>
            <person name="Guiltinan M.J."/>
            <person name="Tyler B.M."/>
            <person name="Meinhardt L.W."/>
            <person name="Bailey B.A."/>
        </authorList>
    </citation>
    <scope>NUCLEOTIDE SEQUENCE [LARGE SCALE GENOMIC DNA]</scope>
    <source>
        <strain evidence="2">zdho120</strain>
    </source>
</reference>
<evidence type="ECO:0000313" key="1">
    <source>
        <dbReference type="EMBL" id="OWZ16020.1"/>
    </source>
</evidence>
<protein>
    <submittedName>
        <fullName evidence="1">Uncharacterized protein</fullName>
    </submittedName>
</protein>
<proteinExistence type="predicted"/>
<keyword evidence="2" id="KW-1185">Reference proteome</keyword>
<sequence>MKRTGRTLDRTLESQSLNNREVLTETIGSSGNITLIVSHDESMGPVGHAAMCRTRLTFVEAAAISVNKSTNLDVRTKVDKKDIAPELQPLLFGSPSTLTGLIQNGLPQLAEPAIEAEGVYAFVGECECPGELYDFDGKWIKEE</sequence>
<dbReference type="AlphaFoldDB" id="A0A225WGM6"/>
<name>A0A225WGM6_9STRA</name>
<accession>A0A225WGM6</accession>
<comment type="caution">
    <text evidence="1">The sequence shown here is derived from an EMBL/GenBank/DDBJ whole genome shotgun (WGS) entry which is preliminary data.</text>
</comment>